<feature type="transmembrane region" description="Helical" evidence="1">
    <location>
        <begin position="279"/>
        <end position="299"/>
    </location>
</feature>
<accession>A0A9D2RVM2</accession>
<feature type="transmembrane region" description="Helical" evidence="1">
    <location>
        <begin position="345"/>
        <end position="368"/>
    </location>
</feature>
<reference evidence="2" key="2">
    <citation type="submission" date="2021-04" db="EMBL/GenBank/DDBJ databases">
        <authorList>
            <person name="Gilroy R."/>
        </authorList>
    </citation>
    <scope>NUCLEOTIDE SEQUENCE</scope>
    <source>
        <strain evidence="2">ChiSjej1B19-5720</strain>
    </source>
</reference>
<name>A0A9D2RVM2_9FIRM</name>
<feature type="transmembrane region" description="Helical" evidence="1">
    <location>
        <begin position="410"/>
        <end position="431"/>
    </location>
</feature>
<feature type="transmembrane region" description="Helical" evidence="1">
    <location>
        <begin position="21"/>
        <end position="45"/>
    </location>
</feature>
<dbReference type="Proteomes" id="UP000823842">
    <property type="component" value="Unassembled WGS sequence"/>
</dbReference>
<dbReference type="AlphaFoldDB" id="A0A9D2RVM2"/>
<feature type="transmembrane region" description="Helical" evidence="1">
    <location>
        <begin position="127"/>
        <end position="145"/>
    </location>
</feature>
<evidence type="ECO:0000313" key="3">
    <source>
        <dbReference type="Proteomes" id="UP000823842"/>
    </source>
</evidence>
<evidence type="ECO:0000313" key="2">
    <source>
        <dbReference type="EMBL" id="HJB27614.1"/>
    </source>
</evidence>
<organism evidence="2 3">
    <name type="scientific">Candidatus Blautia faecavium</name>
    <dbReference type="NCBI Taxonomy" id="2838487"/>
    <lineage>
        <taxon>Bacteria</taxon>
        <taxon>Bacillati</taxon>
        <taxon>Bacillota</taxon>
        <taxon>Clostridia</taxon>
        <taxon>Lachnospirales</taxon>
        <taxon>Lachnospiraceae</taxon>
        <taxon>Blautia</taxon>
    </lineage>
</organism>
<protein>
    <submittedName>
        <fullName evidence="2">Uncharacterized protein</fullName>
    </submittedName>
</protein>
<keyword evidence="1" id="KW-0812">Transmembrane</keyword>
<comment type="caution">
    <text evidence="2">The sequence shown here is derived from an EMBL/GenBank/DDBJ whole genome shotgun (WGS) entry which is preliminary data.</text>
</comment>
<feature type="transmembrane region" description="Helical" evidence="1">
    <location>
        <begin position="93"/>
        <end position="115"/>
    </location>
</feature>
<sequence length="505" mass="56284">MREKLPDRGGKRRRKISPDRVIPMRILFLTLYSAVLTVLCILFVLKSRWMWGLVAVGTALLCFAGGLLSLGVCRRPLADAPAKEAGAIVVKDAWYMSGAGFVLKALGSLFLLGMYLSALEMGKDSVIGMSIFALIGVLSGLVLGLEFRYRRVILLPEGILITVSSMGKRRRFSVKNVKVLEICLASNEMLRERSKTLLYVSGYDKRSKKILSFNTSMVNGDAVYESLCQSGVKIKGRTLFRRGLSQEQLMKKHYAPAWKDEDYTKQNAFADKLRLGMRLGIWVVCIGSVGGMVGALFLPESMIKKTALFLAAVFPLGYHILYLAFPKALVWEGYTEGTAKEWRRYHAQIPGGLAVLETFLSIMIIAYIREEWVMEGILGQIGICVGLCLLLGGISLKRMPKRLRQISNEAAMWVSTIALCIGLGVSFNYTVSTLDQIYQIQEHRTQIRYNSEGEARYYVKVSLSDGKDIEIRTDPGTYAAVSGGFPITVEEWKGLCGVRFIRILD</sequence>
<feature type="transmembrane region" description="Helical" evidence="1">
    <location>
        <begin position="51"/>
        <end position="72"/>
    </location>
</feature>
<evidence type="ECO:0000256" key="1">
    <source>
        <dbReference type="SAM" id="Phobius"/>
    </source>
</evidence>
<feature type="transmembrane region" description="Helical" evidence="1">
    <location>
        <begin position="305"/>
        <end position="325"/>
    </location>
</feature>
<keyword evidence="1" id="KW-0472">Membrane</keyword>
<feature type="transmembrane region" description="Helical" evidence="1">
    <location>
        <begin position="380"/>
        <end position="398"/>
    </location>
</feature>
<gene>
    <name evidence="2" type="ORF">IAA06_02335</name>
</gene>
<reference evidence="2" key="1">
    <citation type="journal article" date="2021" name="PeerJ">
        <title>Extensive microbial diversity within the chicken gut microbiome revealed by metagenomics and culture.</title>
        <authorList>
            <person name="Gilroy R."/>
            <person name="Ravi A."/>
            <person name="Getino M."/>
            <person name="Pursley I."/>
            <person name="Horton D.L."/>
            <person name="Alikhan N.F."/>
            <person name="Baker D."/>
            <person name="Gharbi K."/>
            <person name="Hall N."/>
            <person name="Watson M."/>
            <person name="Adriaenssens E.M."/>
            <person name="Foster-Nyarko E."/>
            <person name="Jarju S."/>
            <person name="Secka A."/>
            <person name="Antonio M."/>
            <person name="Oren A."/>
            <person name="Chaudhuri R.R."/>
            <person name="La Ragione R."/>
            <person name="Hildebrand F."/>
            <person name="Pallen M.J."/>
        </authorList>
    </citation>
    <scope>NUCLEOTIDE SEQUENCE</scope>
    <source>
        <strain evidence="2">ChiSjej1B19-5720</strain>
    </source>
</reference>
<keyword evidence="1" id="KW-1133">Transmembrane helix</keyword>
<dbReference type="EMBL" id="DWYZ01000054">
    <property type="protein sequence ID" value="HJB27614.1"/>
    <property type="molecule type" value="Genomic_DNA"/>
</dbReference>
<proteinExistence type="predicted"/>